<dbReference type="AlphaFoldDB" id="A0AAE0VUV7"/>
<proteinExistence type="predicted"/>
<reference evidence="1" key="3">
    <citation type="submission" date="2023-05" db="EMBL/GenBank/DDBJ databases">
        <authorList>
            <person name="Smith C.H."/>
        </authorList>
    </citation>
    <scope>NUCLEOTIDE SEQUENCE</scope>
    <source>
        <strain evidence="1">CHS0354</strain>
        <tissue evidence="1">Mantle</tissue>
    </source>
</reference>
<dbReference type="Proteomes" id="UP001195483">
    <property type="component" value="Unassembled WGS sequence"/>
</dbReference>
<accession>A0AAE0VUV7</accession>
<gene>
    <name evidence="1" type="ORF">CHS0354_015901</name>
</gene>
<dbReference type="EMBL" id="JAEAOA010000985">
    <property type="protein sequence ID" value="KAK3589875.1"/>
    <property type="molecule type" value="Genomic_DNA"/>
</dbReference>
<reference evidence="1" key="2">
    <citation type="journal article" date="2021" name="Genome Biol. Evol.">
        <title>Developing a high-quality reference genome for a parasitic bivalve with doubly uniparental inheritance (Bivalvia: Unionida).</title>
        <authorList>
            <person name="Smith C.H."/>
        </authorList>
    </citation>
    <scope>NUCLEOTIDE SEQUENCE</scope>
    <source>
        <strain evidence="1">CHS0354</strain>
        <tissue evidence="1">Mantle</tissue>
    </source>
</reference>
<comment type="caution">
    <text evidence="1">The sequence shown here is derived from an EMBL/GenBank/DDBJ whole genome shotgun (WGS) entry which is preliminary data.</text>
</comment>
<protein>
    <submittedName>
        <fullName evidence="1">Uncharacterized protein</fullName>
    </submittedName>
</protein>
<organism evidence="1 2">
    <name type="scientific">Potamilus streckersoni</name>
    <dbReference type="NCBI Taxonomy" id="2493646"/>
    <lineage>
        <taxon>Eukaryota</taxon>
        <taxon>Metazoa</taxon>
        <taxon>Spiralia</taxon>
        <taxon>Lophotrochozoa</taxon>
        <taxon>Mollusca</taxon>
        <taxon>Bivalvia</taxon>
        <taxon>Autobranchia</taxon>
        <taxon>Heteroconchia</taxon>
        <taxon>Palaeoheterodonta</taxon>
        <taxon>Unionida</taxon>
        <taxon>Unionoidea</taxon>
        <taxon>Unionidae</taxon>
        <taxon>Ambleminae</taxon>
        <taxon>Lampsilini</taxon>
        <taxon>Potamilus</taxon>
    </lineage>
</organism>
<name>A0AAE0VUV7_9BIVA</name>
<evidence type="ECO:0000313" key="1">
    <source>
        <dbReference type="EMBL" id="KAK3589875.1"/>
    </source>
</evidence>
<reference evidence="1" key="1">
    <citation type="journal article" date="2021" name="Genome Biol. Evol.">
        <title>A High-Quality Reference Genome for a Parasitic Bivalve with Doubly Uniparental Inheritance (Bivalvia: Unionida).</title>
        <authorList>
            <person name="Smith C.H."/>
        </authorList>
    </citation>
    <scope>NUCLEOTIDE SEQUENCE</scope>
    <source>
        <strain evidence="1">CHS0354</strain>
    </source>
</reference>
<sequence>MICGGINVISKQHAVSNYDPTKSPLNILHLHNNLYDRAVKTPFHMWLSLDYRNKCSLGQSEVKQNATTAQKRCSISETPKLAHLYLPYTTKGTVSSIFVRCYGQSNTDSFICRSSLNNRRG</sequence>
<keyword evidence="2" id="KW-1185">Reference proteome</keyword>
<evidence type="ECO:0000313" key="2">
    <source>
        <dbReference type="Proteomes" id="UP001195483"/>
    </source>
</evidence>